<gene>
    <name evidence="6" type="primary">LOC115815563</name>
</gene>
<evidence type="ECO:0000256" key="1">
    <source>
        <dbReference type="ARBA" id="ARBA00004184"/>
    </source>
</evidence>
<protein>
    <submittedName>
        <fullName evidence="6">Cdc42 effector protein 2</fullName>
    </submittedName>
</protein>
<dbReference type="RefSeq" id="XP_030634386.1">
    <property type="nucleotide sequence ID" value="XM_030778526.1"/>
</dbReference>
<dbReference type="GO" id="GO:0005856">
    <property type="term" value="C:cytoskeleton"/>
    <property type="evidence" value="ECO:0007669"/>
    <property type="project" value="TreeGrafter"/>
</dbReference>
<dbReference type="GeneID" id="115815563"/>
<dbReference type="InParanoid" id="A0A6J2VT38"/>
<dbReference type="GO" id="GO:0012505">
    <property type="term" value="C:endomembrane system"/>
    <property type="evidence" value="ECO:0007669"/>
    <property type="project" value="UniProtKB-SubCell"/>
</dbReference>
<keyword evidence="5" id="KW-1185">Reference proteome</keyword>
<dbReference type="OrthoDB" id="9948028at2759"/>
<evidence type="ECO:0000256" key="3">
    <source>
        <dbReference type="SAM" id="MobiDB-lite"/>
    </source>
</evidence>
<organism evidence="5 6">
    <name type="scientific">Chanos chanos</name>
    <name type="common">Milkfish</name>
    <name type="synonym">Mugil chanos</name>
    <dbReference type="NCBI Taxonomy" id="29144"/>
    <lineage>
        <taxon>Eukaryota</taxon>
        <taxon>Metazoa</taxon>
        <taxon>Chordata</taxon>
        <taxon>Craniata</taxon>
        <taxon>Vertebrata</taxon>
        <taxon>Euteleostomi</taxon>
        <taxon>Actinopterygii</taxon>
        <taxon>Neopterygii</taxon>
        <taxon>Teleostei</taxon>
        <taxon>Ostariophysi</taxon>
        <taxon>Gonorynchiformes</taxon>
        <taxon>Chanidae</taxon>
        <taxon>Chanos</taxon>
    </lineage>
</organism>
<dbReference type="FunCoup" id="A0A6J2VT38">
    <property type="interactions" value="20"/>
</dbReference>
<dbReference type="InterPro" id="IPR051296">
    <property type="entry name" value="Cdc42_Effector_BORG/CEP"/>
</dbReference>
<dbReference type="AlphaFoldDB" id="A0A6J2VT38"/>
<accession>A0A6J2VT38</accession>
<name>A0A6J2VT38_CHACN</name>
<dbReference type="GO" id="GO:0007266">
    <property type="term" value="P:Rho protein signal transduction"/>
    <property type="evidence" value="ECO:0007669"/>
    <property type="project" value="TreeGrafter"/>
</dbReference>
<evidence type="ECO:0000259" key="4">
    <source>
        <dbReference type="PROSITE" id="PS50108"/>
    </source>
</evidence>
<sequence>MPAKTPIYLKTSTPKRGKKLKLRDVLSSDMISPPLGDVRHSAHVGPEGQSDMFGDVGFLQGKMDMLPNLGHPPRTRSHSMERRPDEGFDMPNNKGLHNTYHPHRNPHNTSLLKNTISMPAFIAPVQPPPKPPRLHLDENSFSLQQNHQQQNNNHHHVQHQSQQRSMSVCEEGVGRCREPCRDLSLSASIPVLRHQVPYSGSFSEASSEDSMSDGGVPLEDRRGLSLDSDAGLSNEDLQSERSESPGISPSVSRSESLLGLDLDLGPSILDDVLRIMDRYKSVDERCEL</sequence>
<feature type="region of interest" description="Disordered" evidence="3">
    <location>
        <begin position="200"/>
        <end position="255"/>
    </location>
</feature>
<reference evidence="6" key="1">
    <citation type="submission" date="2025-08" db="UniProtKB">
        <authorList>
            <consortium name="RefSeq"/>
        </authorList>
    </citation>
    <scope>IDENTIFICATION</scope>
</reference>
<dbReference type="InterPro" id="IPR000095">
    <property type="entry name" value="CRIB_dom"/>
</dbReference>
<evidence type="ECO:0000256" key="2">
    <source>
        <dbReference type="ARBA" id="ARBA00010770"/>
    </source>
</evidence>
<dbReference type="GO" id="GO:0005737">
    <property type="term" value="C:cytoplasm"/>
    <property type="evidence" value="ECO:0007669"/>
    <property type="project" value="TreeGrafter"/>
</dbReference>
<dbReference type="GO" id="GO:0031267">
    <property type="term" value="F:small GTPase binding"/>
    <property type="evidence" value="ECO:0007669"/>
    <property type="project" value="TreeGrafter"/>
</dbReference>
<proteinExistence type="inferred from homology"/>
<dbReference type="GO" id="GO:0005886">
    <property type="term" value="C:plasma membrane"/>
    <property type="evidence" value="ECO:0007669"/>
    <property type="project" value="TreeGrafter"/>
</dbReference>
<dbReference type="Pfam" id="PF14957">
    <property type="entry name" value="BORG_CEP"/>
    <property type="match status" value="1"/>
</dbReference>
<dbReference type="SMART" id="SM00285">
    <property type="entry name" value="PBD"/>
    <property type="match status" value="1"/>
</dbReference>
<feature type="region of interest" description="Disordered" evidence="3">
    <location>
        <begin position="144"/>
        <end position="166"/>
    </location>
</feature>
<dbReference type="Pfam" id="PF00786">
    <property type="entry name" value="PBD"/>
    <property type="match status" value="1"/>
</dbReference>
<dbReference type="PANTHER" id="PTHR15344">
    <property type="entry name" value="CDC42 EFFECTOR PROTEIN BORG"/>
    <property type="match status" value="1"/>
</dbReference>
<dbReference type="Proteomes" id="UP000504632">
    <property type="component" value="Chromosome 6"/>
</dbReference>
<evidence type="ECO:0000313" key="6">
    <source>
        <dbReference type="RefSeq" id="XP_030634386.1"/>
    </source>
</evidence>
<dbReference type="GO" id="GO:0031274">
    <property type="term" value="P:positive regulation of pseudopodium assembly"/>
    <property type="evidence" value="ECO:0007669"/>
    <property type="project" value="TreeGrafter"/>
</dbReference>
<comment type="subcellular location">
    <subcellularLocation>
        <location evidence="1">Endomembrane system</location>
        <topology evidence="1">Peripheral membrane protein</topology>
    </subcellularLocation>
</comment>
<dbReference type="PROSITE" id="PS50108">
    <property type="entry name" value="CRIB"/>
    <property type="match status" value="1"/>
</dbReference>
<dbReference type="GO" id="GO:0008360">
    <property type="term" value="P:regulation of cell shape"/>
    <property type="evidence" value="ECO:0007669"/>
    <property type="project" value="TreeGrafter"/>
</dbReference>
<feature type="domain" description="CRIB" evidence="4">
    <location>
        <begin position="31"/>
        <end position="45"/>
    </location>
</feature>
<dbReference type="InterPro" id="IPR029273">
    <property type="entry name" value="Cdc42_effect-like"/>
</dbReference>
<dbReference type="PANTHER" id="PTHR15344:SF2">
    <property type="entry name" value="CDC42 EFFECTOR PROTEIN 2"/>
    <property type="match status" value="1"/>
</dbReference>
<evidence type="ECO:0000313" key="5">
    <source>
        <dbReference type="Proteomes" id="UP000504632"/>
    </source>
</evidence>
<comment type="similarity">
    <text evidence="2">Belongs to the BORG/CEP family.</text>
</comment>
<dbReference type="GO" id="GO:0030838">
    <property type="term" value="P:positive regulation of actin filament polymerization"/>
    <property type="evidence" value="ECO:0007669"/>
    <property type="project" value="TreeGrafter"/>
</dbReference>